<reference evidence="5 6" key="1">
    <citation type="submission" date="2015-09" db="EMBL/GenBank/DDBJ databases">
        <authorList>
            <consortium name="Pathogen Informatics"/>
        </authorList>
    </citation>
    <scope>NUCLEOTIDE SEQUENCE [LARGE SCALE GENOMIC DNA]</scope>
    <source>
        <strain evidence="5 6">2789STDY5608891</strain>
    </source>
</reference>
<evidence type="ECO:0000259" key="4">
    <source>
        <dbReference type="SMART" id="SM00482"/>
    </source>
</evidence>
<dbReference type="EMBL" id="CYYA01000007">
    <property type="protein sequence ID" value="CUM95586.1"/>
    <property type="molecule type" value="Genomic_DNA"/>
</dbReference>
<dbReference type="InterPro" id="IPR001098">
    <property type="entry name" value="DNA-dir_DNA_pol_A_palm_dom"/>
</dbReference>
<dbReference type="EC" id="2.7.7.7" evidence="1"/>
<evidence type="ECO:0000313" key="6">
    <source>
        <dbReference type="Proteomes" id="UP000095492"/>
    </source>
</evidence>
<dbReference type="AlphaFoldDB" id="A0A173T003"/>
<name>A0A173T003_EUBRA</name>
<dbReference type="RefSeq" id="WP_055289981.1">
    <property type="nucleotide sequence ID" value="NZ_CP173382.1"/>
</dbReference>
<dbReference type="STRING" id="39490.ERS852448_01221"/>
<protein>
    <recommendedName>
        <fullName evidence="1">DNA-directed DNA polymerase</fullName>
        <ecNumber evidence="1">2.7.7.7</ecNumber>
    </recommendedName>
</protein>
<feature type="domain" description="DNA-directed DNA polymerase family A palm" evidence="4">
    <location>
        <begin position="366"/>
        <end position="609"/>
    </location>
</feature>
<dbReference type="PANTHER" id="PTHR10133:SF27">
    <property type="entry name" value="DNA POLYMERASE NU"/>
    <property type="match status" value="1"/>
</dbReference>
<dbReference type="SUPFAM" id="SSF56672">
    <property type="entry name" value="DNA/RNA polymerases"/>
    <property type="match status" value="1"/>
</dbReference>
<keyword evidence="5" id="KW-0808">Transferase</keyword>
<dbReference type="PANTHER" id="PTHR10133">
    <property type="entry name" value="DNA POLYMERASE I"/>
    <property type="match status" value="1"/>
</dbReference>
<dbReference type="Gene3D" id="1.10.150.20">
    <property type="entry name" value="5' to 3' exonuclease, C-terminal subdomain"/>
    <property type="match status" value="1"/>
</dbReference>
<keyword evidence="5" id="KW-0548">Nucleotidyltransferase</keyword>
<dbReference type="Proteomes" id="UP000095492">
    <property type="component" value="Unassembled WGS sequence"/>
</dbReference>
<dbReference type="InterPro" id="IPR043502">
    <property type="entry name" value="DNA/RNA_pol_sf"/>
</dbReference>
<accession>A0A173T003</accession>
<organism evidence="5 6">
    <name type="scientific">Eubacterium ramulus</name>
    <dbReference type="NCBI Taxonomy" id="39490"/>
    <lineage>
        <taxon>Bacteria</taxon>
        <taxon>Bacillati</taxon>
        <taxon>Bacillota</taxon>
        <taxon>Clostridia</taxon>
        <taxon>Eubacteriales</taxon>
        <taxon>Eubacteriaceae</taxon>
        <taxon>Eubacterium</taxon>
    </lineage>
</organism>
<dbReference type="Gene3D" id="3.30.70.370">
    <property type="match status" value="1"/>
</dbReference>
<evidence type="ECO:0000256" key="3">
    <source>
        <dbReference type="ARBA" id="ARBA00049244"/>
    </source>
</evidence>
<dbReference type="GO" id="GO:0003677">
    <property type="term" value="F:DNA binding"/>
    <property type="evidence" value="ECO:0007669"/>
    <property type="project" value="InterPro"/>
</dbReference>
<dbReference type="InterPro" id="IPR002298">
    <property type="entry name" value="DNA_polymerase_A"/>
</dbReference>
<gene>
    <name evidence="5" type="primary">polA_2</name>
    <name evidence="5" type="ORF">ERS852448_01221</name>
</gene>
<evidence type="ECO:0000256" key="2">
    <source>
        <dbReference type="ARBA" id="ARBA00022705"/>
    </source>
</evidence>
<dbReference type="OrthoDB" id="9764911at2"/>
<dbReference type="GO" id="GO:0006261">
    <property type="term" value="P:DNA-templated DNA replication"/>
    <property type="evidence" value="ECO:0007669"/>
    <property type="project" value="InterPro"/>
</dbReference>
<evidence type="ECO:0000313" key="5">
    <source>
        <dbReference type="EMBL" id="CUM95586.1"/>
    </source>
</evidence>
<dbReference type="Pfam" id="PF00476">
    <property type="entry name" value="DNA_pol_A"/>
    <property type="match status" value="1"/>
</dbReference>
<comment type="catalytic activity">
    <reaction evidence="3">
        <text>DNA(n) + a 2'-deoxyribonucleoside 5'-triphosphate = DNA(n+1) + diphosphate</text>
        <dbReference type="Rhea" id="RHEA:22508"/>
        <dbReference type="Rhea" id="RHEA-COMP:17339"/>
        <dbReference type="Rhea" id="RHEA-COMP:17340"/>
        <dbReference type="ChEBI" id="CHEBI:33019"/>
        <dbReference type="ChEBI" id="CHEBI:61560"/>
        <dbReference type="ChEBI" id="CHEBI:173112"/>
        <dbReference type="EC" id="2.7.7.7"/>
    </reaction>
</comment>
<keyword evidence="2" id="KW-0235">DNA replication</keyword>
<sequence length="644" mass="72330">MDTLAIDIETYSDVSLPDCGVHRYAASEQFEILLFAYSLNDEPTRIIDLASGQTMPDEIMECLMDDSVVKTAFNAAFERNCINRFFGLSLKPEGWRCTAVQASMLSLPLSLEGVGGALNLDKKKMSEGKDLIRYFCMPCKPTKANGGRTRNLPSDAPEKWELFKTYCIRDVDVEKQIRSKLAKFPIPDREQELYCMDQRINDRGIMVDRELISHAVACDLLYKEAASKRAYEISGLENPNSVSQLKDWLNEKGIEVDSLAKAAVEELVEKTEGEVSEMMKLRLSMSKTSVKKYEAMERSVCPDGRVHGLLQFYGANRTGRWAGRLVQIHNLPQNHMEDLELARSIVKEGRYDLVELLYDSTPEVLSELIRTAFVAKPGCRFIVSDFSAIEARVMGYLAGEGWVMEEFRGAGKIYEQTASKMFHIPIKEITKGSPYRARGKVASLACQYGGAEGALVSMGALNFVEEEELKGLVQSWRTANPHIVNYWYEIDGAVKAAVKERKMTTVGRVTVYYQSGMLKIALPSGRVLSYVRPRMTVNRFGSESVSYEGVGTNRKWTRIESYGAKFCENIVQATARDVLAEAMLRLEKKGFDIVCHIHDEVVLEVPEGISSVEEVNEIMAVCPDWCEGLPLKAAGFESPFYKKD</sequence>
<dbReference type="SMART" id="SM00482">
    <property type="entry name" value="POLAc"/>
    <property type="match status" value="1"/>
</dbReference>
<dbReference type="GO" id="GO:0006302">
    <property type="term" value="P:double-strand break repair"/>
    <property type="evidence" value="ECO:0007669"/>
    <property type="project" value="TreeGrafter"/>
</dbReference>
<dbReference type="GeneID" id="97390825"/>
<proteinExistence type="predicted"/>
<evidence type="ECO:0000256" key="1">
    <source>
        <dbReference type="ARBA" id="ARBA00012417"/>
    </source>
</evidence>
<dbReference type="CDD" id="cd08642">
    <property type="entry name" value="DNA_pol_A_pol_I_A"/>
    <property type="match status" value="1"/>
</dbReference>
<dbReference type="GO" id="GO:0003887">
    <property type="term" value="F:DNA-directed DNA polymerase activity"/>
    <property type="evidence" value="ECO:0007669"/>
    <property type="project" value="UniProtKB-EC"/>
</dbReference>